<evidence type="ECO:0000313" key="13">
    <source>
        <dbReference type="EMBL" id="CAD9400732.1"/>
    </source>
</evidence>
<accession>A0A6U3RVH8</accession>
<sequence length="277" mass="29684">MSTSIKLIISALLLTSGAADSLRGHEAAKSMSEHEPKKSMKKHEHMQKDAFPALTFDLVEAAPLAAPALVEEEEEALDLEMNIDGERRLFPLLPGTKCPSGHKCRTRPAHTRAAPLMNALNKKFHMNLDLAEANALNNNLKSVVESDEYCARRVAMTRAAGLAAGLALSVVGAPAYAAETKTVMMGTESGQLVFEPAKTKLCKGDSVSWVIVKGGPHNVVFDEDNIPGGTSQEALSMDGQLGEEGETFTKQFDVAGNYGYYCEPHRSAGMVGELVVA</sequence>
<feature type="binding site" evidence="9">
    <location>
        <position position="270"/>
    </location>
    <ligand>
        <name>Cu cation</name>
        <dbReference type="ChEBI" id="CHEBI:23378"/>
    </ligand>
</feature>
<dbReference type="PANTHER" id="PTHR34192:SF10">
    <property type="entry name" value="PLASTOCYANIN MAJOR ISOFORM, CHLOROPLASTIC-RELATED"/>
    <property type="match status" value="1"/>
</dbReference>
<comment type="cofactor">
    <cofactor evidence="9">
        <name>Cu(2+)</name>
        <dbReference type="ChEBI" id="CHEBI:29036"/>
    </cofactor>
    <text evidence="9">The crystal structure with reduced Cu(1+) has also been determined.</text>
</comment>
<reference evidence="13" key="1">
    <citation type="submission" date="2021-01" db="EMBL/GenBank/DDBJ databases">
        <authorList>
            <person name="Corre E."/>
            <person name="Pelletier E."/>
            <person name="Niang G."/>
            <person name="Scheremetjew M."/>
            <person name="Finn R."/>
            <person name="Kale V."/>
            <person name="Holt S."/>
            <person name="Cochrane G."/>
            <person name="Meng A."/>
            <person name="Brown T."/>
            <person name="Cohen L."/>
        </authorList>
    </citation>
    <scope>NUCLEOTIDE SEQUENCE</scope>
    <source>
        <strain evidence="13">CCMP1381</strain>
    </source>
</reference>
<comment type="subcellular location">
    <subcellularLocation>
        <location evidence="1">Plastid</location>
        <location evidence="1">Chloroplast thylakoid membrane</location>
        <topology evidence="1">Peripheral membrane protein</topology>
        <orientation evidence="1">Lumenal side</orientation>
    </subcellularLocation>
</comment>
<evidence type="ECO:0000256" key="8">
    <source>
        <dbReference type="ARBA" id="ARBA00023136"/>
    </source>
</evidence>
<dbReference type="InterPro" id="IPR028871">
    <property type="entry name" value="BlueCu_1_BS"/>
</dbReference>
<gene>
    <name evidence="12" type="ORF">DSPE1174_LOCUS8534</name>
    <name evidence="13" type="ORF">DSPE1174_LOCUS8535</name>
</gene>
<dbReference type="PRINTS" id="PR00156">
    <property type="entry name" value="COPPERBLUE"/>
</dbReference>
<dbReference type="Pfam" id="PF00127">
    <property type="entry name" value="Copper-bind"/>
    <property type="match status" value="1"/>
</dbReference>
<dbReference type="SUPFAM" id="SSF49503">
    <property type="entry name" value="Cupredoxins"/>
    <property type="match status" value="1"/>
</dbReference>
<evidence type="ECO:0000256" key="6">
    <source>
        <dbReference type="ARBA" id="ARBA00023008"/>
    </source>
</evidence>
<dbReference type="PANTHER" id="PTHR34192">
    <property type="entry name" value="PLASTOCYANIN MAJOR ISOFORM, CHLOROPLASTIC-RELATED"/>
    <property type="match status" value="1"/>
</dbReference>
<feature type="binding site" evidence="9">
    <location>
        <position position="217"/>
    </location>
    <ligand>
        <name>Cu cation</name>
        <dbReference type="ChEBI" id="CHEBI:23378"/>
    </ligand>
</feature>
<dbReference type="PRINTS" id="PR00157">
    <property type="entry name" value="PLASTOCYANIN"/>
</dbReference>
<evidence type="ECO:0000256" key="3">
    <source>
        <dbReference type="ARBA" id="ARBA00022448"/>
    </source>
</evidence>
<dbReference type="InterPro" id="IPR008972">
    <property type="entry name" value="Cupredoxin"/>
</dbReference>
<evidence type="ECO:0000256" key="5">
    <source>
        <dbReference type="ARBA" id="ARBA00022982"/>
    </source>
</evidence>
<proteinExistence type="inferred from homology"/>
<evidence type="ECO:0000256" key="7">
    <source>
        <dbReference type="ARBA" id="ARBA00023078"/>
    </source>
</evidence>
<dbReference type="PROSITE" id="PS00196">
    <property type="entry name" value="COPPER_BLUE"/>
    <property type="match status" value="1"/>
</dbReference>
<feature type="domain" description="Blue (type 1) copper" evidence="11">
    <location>
        <begin position="183"/>
        <end position="276"/>
    </location>
</feature>
<keyword evidence="5" id="KW-0249">Electron transport</keyword>
<keyword evidence="3" id="KW-0813">Transport</keyword>
<dbReference type="CDD" id="cd04219">
    <property type="entry name" value="Plastocyanin"/>
    <property type="match status" value="1"/>
</dbReference>
<dbReference type="GO" id="GO:0005507">
    <property type="term" value="F:copper ion binding"/>
    <property type="evidence" value="ECO:0007669"/>
    <property type="project" value="InterPro"/>
</dbReference>
<feature type="chain" id="PRO_5044436921" description="Blue (type 1) copper domain-containing protein" evidence="10">
    <location>
        <begin position="20"/>
        <end position="277"/>
    </location>
</feature>
<feature type="signal peptide" evidence="10">
    <location>
        <begin position="1"/>
        <end position="19"/>
    </location>
</feature>
<evidence type="ECO:0000259" key="11">
    <source>
        <dbReference type="Pfam" id="PF00127"/>
    </source>
</evidence>
<comment type="similarity">
    <text evidence="2">Belongs to the plastocyanin family.</text>
</comment>
<keyword evidence="10" id="KW-0732">Signal</keyword>
<feature type="binding site" evidence="9">
    <location>
        <position position="262"/>
    </location>
    <ligand>
        <name>Cu cation</name>
        <dbReference type="ChEBI" id="CHEBI:23378"/>
    </ligand>
</feature>
<dbReference type="NCBIfam" id="TIGR02656">
    <property type="entry name" value="cyanin_plasto"/>
    <property type="match status" value="1"/>
</dbReference>
<dbReference type="InterPro" id="IPR001235">
    <property type="entry name" value="Copper_blue_Plastocyanin"/>
</dbReference>
<keyword evidence="7" id="KW-0793">Thylakoid</keyword>
<protein>
    <recommendedName>
        <fullName evidence="11">Blue (type 1) copper domain-containing protein</fullName>
    </recommendedName>
</protein>
<keyword evidence="6 9" id="KW-0186">Copper</keyword>
<feature type="binding site" evidence="9">
    <location>
        <position position="265"/>
    </location>
    <ligand>
        <name>Cu cation</name>
        <dbReference type="ChEBI" id="CHEBI:23378"/>
    </ligand>
</feature>
<dbReference type="AlphaFoldDB" id="A0A6U3RVH8"/>
<evidence type="ECO:0000256" key="4">
    <source>
        <dbReference type="ARBA" id="ARBA00022723"/>
    </source>
</evidence>
<evidence type="ECO:0000256" key="1">
    <source>
        <dbReference type="ARBA" id="ARBA00004622"/>
    </source>
</evidence>
<dbReference type="InterPro" id="IPR000923">
    <property type="entry name" value="BlueCu_1"/>
</dbReference>
<evidence type="ECO:0000256" key="2">
    <source>
        <dbReference type="ARBA" id="ARBA00005338"/>
    </source>
</evidence>
<keyword evidence="4 9" id="KW-0479">Metal-binding</keyword>
<dbReference type="InterPro" id="IPR002387">
    <property type="entry name" value="Plastocyanin"/>
</dbReference>
<organism evidence="13">
    <name type="scientific">Octactis speculum</name>
    <dbReference type="NCBI Taxonomy" id="3111310"/>
    <lineage>
        <taxon>Eukaryota</taxon>
        <taxon>Sar</taxon>
        <taxon>Stramenopiles</taxon>
        <taxon>Ochrophyta</taxon>
        <taxon>Dictyochophyceae</taxon>
        <taxon>Dictyochales</taxon>
        <taxon>Dictyochaceae</taxon>
        <taxon>Octactis</taxon>
    </lineage>
</organism>
<dbReference type="GO" id="GO:0009055">
    <property type="term" value="F:electron transfer activity"/>
    <property type="evidence" value="ECO:0007669"/>
    <property type="project" value="InterPro"/>
</dbReference>
<evidence type="ECO:0000256" key="9">
    <source>
        <dbReference type="PIRSR" id="PIRSR602387-1"/>
    </source>
</evidence>
<keyword evidence="8" id="KW-0472">Membrane</keyword>
<evidence type="ECO:0000313" key="12">
    <source>
        <dbReference type="EMBL" id="CAD9400726.1"/>
    </source>
</evidence>
<dbReference type="EMBL" id="HBGS01016263">
    <property type="protein sequence ID" value="CAD9400726.1"/>
    <property type="molecule type" value="Transcribed_RNA"/>
</dbReference>
<dbReference type="Gene3D" id="2.60.40.420">
    <property type="entry name" value="Cupredoxins - blue copper proteins"/>
    <property type="match status" value="1"/>
</dbReference>
<dbReference type="EMBL" id="HBGS01016264">
    <property type="protein sequence ID" value="CAD9400732.1"/>
    <property type="molecule type" value="Transcribed_RNA"/>
</dbReference>
<dbReference type="GO" id="GO:0009535">
    <property type="term" value="C:chloroplast thylakoid membrane"/>
    <property type="evidence" value="ECO:0007669"/>
    <property type="project" value="UniProtKB-SubCell"/>
</dbReference>
<name>A0A6U3RVH8_9STRA</name>
<evidence type="ECO:0000256" key="10">
    <source>
        <dbReference type="SAM" id="SignalP"/>
    </source>
</evidence>